<proteinExistence type="predicted"/>
<dbReference type="AlphaFoldDB" id="A0A822YYV7"/>
<comment type="caution">
    <text evidence="2">The sequence shown here is derived from an EMBL/GenBank/DDBJ whole genome shotgun (WGS) entry which is preliminary data.</text>
</comment>
<organism evidence="2 3">
    <name type="scientific">Nelumbo nucifera</name>
    <name type="common">Sacred lotus</name>
    <dbReference type="NCBI Taxonomy" id="4432"/>
    <lineage>
        <taxon>Eukaryota</taxon>
        <taxon>Viridiplantae</taxon>
        <taxon>Streptophyta</taxon>
        <taxon>Embryophyta</taxon>
        <taxon>Tracheophyta</taxon>
        <taxon>Spermatophyta</taxon>
        <taxon>Magnoliopsida</taxon>
        <taxon>Proteales</taxon>
        <taxon>Nelumbonaceae</taxon>
        <taxon>Nelumbo</taxon>
    </lineage>
</organism>
<dbReference type="EMBL" id="DUZY01000005">
    <property type="protein sequence ID" value="DAD39284.1"/>
    <property type="molecule type" value="Genomic_DNA"/>
</dbReference>
<evidence type="ECO:0000313" key="3">
    <source>
        <dbReference type="Proteomes" id="UP000607653"/>
    </source>
</evidence>
<dbReference type="Proteomes" id="UP000607653">
    <property type="component" value="Unassembled WGS sequence"/>
</dbReference>
<reference evidence="2 3" key="1">
    <citation type="journal article" date="2020" name="Mol. Biol. Evol.">
        <title>Distinct Expression and Methylation Patterns for Genes with Different Fates following a Single Whole-Genome Duplication in Flowering Plants.</title>
        <authorList>
            <person name="Shi T."/>
            <person name="Rahmani R.S."/>
            <person name="Gugger P.F."/>
            <person name="Wang M."/>
            <person name="Li H."/>
            <person name="Zhang Y."/>
            <person name="Li Z."/>
            <person name="Wang Q."/>
            <person name="Van de Peer Y."/>
            <person name="Marchal K."/>
            <person name="Chen J."/>
        </authorList>
    </citation>
    <scope>NUCLEOTIDE SEQUENCE [LARGE SCALE GENOMIC DNA]</scope>
    <source>
        <tissue evidence="2">Leaf</tissue>
    </source>
</reference>
<name>A0A822YYV7_NELNU</name>
<sequence>MILLCSRQEVDDDEQSWFERVSSRSERNKMRVGRRRRREGIREVEDGEGKPPLSRVAAAVVEKKRKQGEGPRRIRIRERKREVGEGRPPPLVRVEKMNSVRLPENE</sequence>
<evidence type="ECO:0000256" key="1">
    <source>
        <dbReference type="SAM" id="MobiDB-lite"/>
    </source>
</evidence>
<feature type="compositionally biased region" description="Basic and acidic residues" evidence="1">
    <location>
        <begin position="40"/>
        <end position="49"/>
    </location>
</feature>
<keyword evidence="3" id="KW-1185">Reference proteome</keyword>
<feature type="compositionally biased region" description="Basic residues" evidence="1">
    <location>
        <begin position="30"/>
        <end position="39"/>
    </location>
</feature>
<protein>
    <submittedName>
        <fullName evidence="2">Uncharacterized protein</fullName>
    </submittedName>
</protein>
<feature type="region of interest" description="Disordered" evidence="1">
    <location>
        <begin position="22"/>
        <end position="52"/>
    </location>
</feature>
<evidence type="ECO:0000313" key="2">
    <source>
        <dbReference type="EMBL" id="DAD39284.1"/>
    </source>
</evidence>
<gene>
    <name evidence="2" type="ORF">HUJ06_013607</name>
</gene>
<accession>A0A822YYV7</accession>